<feature type="transmembrane region" description="Helical" evidence="1">
    <location>
        <begin position="90"/>
        <end position="108"/>
    </location>
</feature>
<reference evidence="3" key="1">
    <citation type="journal article" date="2019" name="Int. J. Syst. Evol. Microbiol.">
        <title>The Global Catalogue of Microorganisms (GCM) 10K type strain sequencing project: providing services to taxonomists for standard genome sequencing and annotation.</title>
        <authorList>
            <consortium name="The Broad Institute Genomics Platform"/>
            <consortium name="The Broad Institute Genome Sequencing Center for Infectious Disease"/>
            <person name="Wu L."/>
            <person name="Ma J."/>
        </authorList>
    </citation>
    <scope>NUCLEOTIDE SEQUENCE [LARGE SCALE GENOMIC DNA]</scope>
    <source>
        <strain evidence="3">CCUG 46385</strain>
    </source>
</reference>
<dbReference type="RefSeq" id="WP_379788945.1">
    <property type="nucleotide sequence ID" value="NZ_JBHSHL010000049.1"/>
</dbReference>
<evidence type="ECO:0000313" key="2">
    <source>
        <dbReference type="EMBL" id="MFC4805386.1"/>
    </source>
</evidence>
<feature type="transmembrane region" description="Helical" evidence="1">
    <location>
        <begin position="58"/>
        <end position="78"/>
    </location>
</feature>
<proteinExistence type="predicted"/>
<evidence type="ECO:0008006" key="4">
    <source>
        <dbReference type="Google" id="ProtNLM"/>
    </source>
</evidence>
<dbReference type="Proteomes" id="UP001595916">
    <property type="component" value="Unassembled WGS sequence"/>
</dbReference>
<feature type="transmembrane region" description="Helical" evidence="1">
    <location>
        <begin position="123"/>
        <end position="143"/>
    </location>
</feature>
<evidence type="ECO:0000313" key="3">
    <source>
        <dbReference type="Proteomes" id="UP001595916"/>
    </source>
</evidence>
<keyword evidence="1" id="KW-0812">Transmembrane</keyword>
<sequence length="178" mass="21022">MARYTIVDIIMILFVLYHSIRSYHKGIKLLLFEEAKLFCSWLVAWFIYEFFYDIIVESVMFDILFSVFYAFIRPLARVSLFMSLLPWKKLFFFAIFMPLVFIGIKYVFKSVAGDEKTKKEKIWGIVGGVAKSVIYLFIIVAVLDPVFQNMGAKVSPAITRSFFMPFLYKYNLIIYTFY</sequence>
<dbReference type="EMBL" id="JBHSHL010000049">
    <property type="protein sequence ID" value="MFC4805386.1"/>
    <property type="molecule type" value="Genomic_DNA"/>
</dbReference>
<keyword evidence="1" id="KW-1133">Transmembrane helix</keyword>
<keyword evidence="1" id="KW-0472">Membrane</keyword>
<evidence type="ECO:0000256" key="1">
    <source>
        <dbReference type="SAM" id="Phobius"/>
    </source>
</evidence>
<name>A0ABV9QRX5_9FIRM</name>
<keyword evidence="3" id="KW-1185">Reference proteome</keyword>
<organism evidence="2 3">
    <name type="scientific">Filifactor villosus</name>
    <dbReference type="NCBI Taxonomy" id="29374"/>
    <lineage>
        <taxon>Bacteria</taxon>
        <taxon>Bacillati</taxon>
        <taxon>Bacillota</taxon>
        <taxon>Clostridia</taxon>
        <taxon>Peptostreptococcales</taxon>
        <taxon>Filifactoraceae</taxon>
        <taxon>Filifactor</taxon>
    </lineage>
</organism>
<gene>
    <name evidence="2" type="ORF">ACFO4R_09860</name>
</gene>
<protein>
    <recommendedName>
        <fullName evidence="4">CvpA family protein</fullName>
    </recommendedName>
</protein>
<accession>A0ABV9QRX5</accession>
<comment type="caution">
    <text evidence="2">The sequence shown here is derived from an EMBL/GenBank/DDBJ whole genome shotgun (WGS) entry which is preliminary data.</text>
</comment>